<keyword evidence="18" id="KW-1185">Reference proteome</keyword>
<evidence type="ECO:0000256" key="7">
    <source>
        <dbReference type="ARBA" id="ARBA00022723"/>
    </source>
</evidence>
<keyword evidence="8" id="KW-0256">Endoplasmic reticulum</keyword>
<dbReference type="EMBL" id="JARGEI010000018">
    <property type="protein sequence ID" value="KAJ8715556.1"/>
    <property type="molecule type" value="Genomic_DNA"/>
</dbReference>
<dbReference type="PANTHER" id="PTHR24291:SF189">
    <property type="entry name" value="CYTOCHROME P450 4C3-RELATED"/>
    <property type="match status" value="1"/>
</dbReference>
<keyword evidence="16" id="KW-0732">Signal</keyword>
<proteinExistence type="inferred from homology"/>
<dbReference type="InterPro" id="IPR002401">
    <property type="entry name" value="Cyt_P450_E_grp-I"/>
</dbReference>
<name>A0AAD7YGS0_MYTSE</name>
<evidence type="ECO:0000256" key="6">
    <source>
        <dbReference type="ARBA" id="ARBA00022617"/>
    </source>
</evidence>
<comment type="function">
    <text evidence="2">May be involved in the metabolism of insect hormones and in the breakdown of synthetic insecticides.</text>
</comment>
<evidence type="ECO:0000256" key="13">
    <source>
        <dbReference type="ARBA" id="ARBA00023136"/>
    </source>
</evidence>
<evidence type="ECO:0000256" key="9">
    <source>
        <dbReference type="ARBA" id="ARBA00022848"/>
    </source>
</evidence>
<sequence>MFVLVSVILLCVTVLAWWWLRPRPHSPPVYPGALPLIGHAHSLIGDSKRLWESNTKLQMYSVNNGGICQIWLGPHTVYVLTDPEDSVTLANTCYNKPYIYDFSKDYLKNGLVTAEATVWKHHRKLLNPAFNQQVLNTYVTQINAQAQYLASQLASEVGKGSFDARKYLVNFALSTVARTSLGLDPQDETWLSAGYTETIEDLLGSYTERLRKVWLHLSFIFNWSALKRKQDQFTNKLKKITNQIINKRKSELKAKKNIISDDSSDKFKSVLDQLMVLAEEHGDFTHEIIREHLDTFTATAYDTTALAITITLIVLGSNQEIQDRVFKELQEVFEDENPDITKEDLPNLVYMEAVLREAMRLYPSSPLIARKVDRDVPLKNYTLKAGSTCVLGIYGLLRHPVWGANVDQFRPERWLDDAESTNHLSRNASFGIGKRNCIGKAFGLMVMKIALAQILRRYRVTSNLKNVEWEYEIVLKPVKGHHICLTPRS</sequence>
<evidence type="ECO:0000256" key="5">
    <source>
        <dbReference type="ARBA" id="ARBA00010617"/>
    </source>
</evidence>
<keyword evidence="6 14" id="KW-0349">Heme</keyword>
<dbReference type="InterPro" id="IPR001128">
    <property type="entry name" value="Cyt_P450"/>
</dbReference>
<evidence type="ECO:0000256" key="10">
    <source>
        <dbReference type="ARBA" id="ARBA00023002"/>
    </source>
</evidence>
<feature type="binding site" description="axial binding residue" evidence="14">
    <location>
        <position position="437"/>
    </location>
    <ligand>
        <name>heme</name>
        <dbReference type="ChEBI" id="CHEBI:30413"/>
    </ligand>
    <ligandPart>
        <name>Fe</name>
        <dbReference type="ChEBI" id="CHEBI:18248"/>
    </ligandPart>
</feature>
<keyword evidence="13" id="KW-0472">Membrane</keyword>
<keyword evidence="11 14" id="KW-0408">Iron</keyword>
<dbReference type="SUPFAM" id="SSF48264">
    <property type="entry name" value="Cytochrome P450"/>
    <property type="match status" value="1"/>
</dbReference>
<dbReference type="GO" id="GO:0020037">
    <property type="term" value="F:heme binding"/>
    <property type="evidence" value="ECO:0007669"/>
    <property type="project" value="InterPro"/>
</dbReference>
<reference evidence="17" key="1">
    <citation type="submission" date="2023-03" db="EMBL/GenBank/DDBJ databases">
        <title>Chromosome-level genomes of two armyworms, Mythimna separata and Mythimna loreyi, provide insights into the biosynthesis and reception of sex pheromones.</title>
        <authorList>
            <person name="Zhao H."/>
        </authorList>
    </citation>
    <scope>NUCLEOTIDE SEQUENCE</scope>
    <source>
        <strain evidence="17">BeijingLab</strain>
        <tissue evidence="17">Pupa</tissue>
    </source>
</reference>
<evidence type="ECO:0000256" key="4">
    <source>
        <dbReference type="ARBA" id="ARBA00004406"/>
    </source>
</evidence>
<protein>
    <recommendedName>
        <fullName evidence="19">Cytochrome P450</fullName>
    </recommendedName>
</protein>
<dbReference type="InterPro" id="IPR017972">
    <property type="entry name" value="Cyt_P450_CS"/>
</dbReference>
<comment type="caution">
    <text evidence="17">The sequence shown here is derived from an EMBL/GenBank/DDBJ whole genome shotgun (WGS) entry which is preliminary data.</text>
</comment>
<evidence type="ECO:0000256" key="15">
    <source>
        <dbReference type="RuleBase" id="RU000461"/>
    </source>
</evidence>
<evidence type="ECO:0000313" key="18">
    <source>
        <dbReference type="Proteomes" id="UP001231518"/>
    </source>
</evidence>
<evidence type="ECO:0000256" key="8">
    <source>
        <dbReference type="ARBA" id="ARBA00022824"/>
    </source>
</evidence>
<dbReference type="Gene3D" id="1.10.630.10">
    <property type="entry name" value="Cytochrome P450"/>
    <property type="match status" value="1"/>
</dbReference>
<comment type="similarity">
    <text evidence="5 15">Belongs to the cytochrome P450 family.</text>
</comment>
<evidence type="ECO:0000256" key="3">
    <source>
        <dbReference type="ARBA" id="ARBA00004174"/>
    </source>
</evidence>
<keyword evidence="10 15" id="KW-0560">Oxidoreductase</keyword>
<dbReference type="PRINTS" id="PR00463">
    <property type="entry name" value="EP450I"/>
</dbReference>
<evidence type="ECO:0000256" key="14">
    <source>
        <dbReference type="PIRSR" id="PIRSR602401-1"/>
    </source>
</evidence>
<keyword evidence="9" id="KW-0492">Microsome</keyword>
<dbReference type="PANTHER" id="PTHR24291">
    <property type="entry name" value="CYTOCHROME P450 FAMILY 4"/>
    <property type="match status" value="1"/>
</dbReference>
<dbReference type="PRINTS" id="PR00385">
    <property type="entry name" value="P450"/>
</dbReference>
<keyword evidence="12 15" id="KW-0503">Monooxygenase</keyword>
<dbReference type="Pfam" id="PF00067">
    <property type="entry name" value="p450"/>
    <property type="match status" value="1"/>
</dbReference>
<gene>
    <name evidence="17" type="ORF">PYW07_010038</name>
</gene>
<comment type="cofactor">
    <cofactor evidence="1 14">
        <name>heme</name>
        <dbReference type="ChEBI" id="CHEBI:30413"/>
    </cofactor>
</comment>
<evidence type="ECO:0000313" key="17">
    <source>
        <dbReference type="EMBL" id="KAJ8715556.1"/>
    </source>
</evidence>
<feature type="chain" id="PRO_5042191411" description="Cytochrome P450" evidence="16">
    <location>
        <begin position="17"/>
        <end position="489"/>
    </location>
</feature>
<evidence type="ECO:0008006" key="19">
    <source>
        <dbReference type="Google" id="ProtNLM"/>
    </source>
</evidence>
<feature type="signal peptide" evidence="16">
    <location>
        <begin position="1"/>
        <end position="16"/>
    </location>
</feature>
<evidence type="ECO:0000256" key="2">
    <source>
        <dbReference type="ARBA" id="ARBA00003690"/>
    </source>
</evidence>
<dbReference type="AlphaFoldDB" id="A0AAD7YGS0"/>
<dbReference type="GO" id="GO:0016705">
    <property type="term" value="F:oxidoreductase activity, acting on paired donors, with incorporation or reduction of molecular oxygen"/>
    <property type="evidence" value="ECO:0007669"/>
    <property type="project" value="InterPro"/>
</dbReference>
<evidence type="ECO:0000256" key="12">
    <source>
        <dbReference type="ARBA" id="ARBA00023033"/>
    </source>
</evidence>
<dbReference type="InterPro" id="IPR050196">
    <property type="entry name" value="Cytochrome_P450_Monoox"/>
</dbReference>
<dbReference type="InterPro" id="IPR036396">
    <property type="entry name" value="Cyt_P450_sf"/>
</dbReference>
<evidence type="ECO:0000256" key="1">
    <source>
        <dbReference type="ARBA" id="ARBA00001971"/>
    </source>
</evidence>
<dbReference type="GO" id="GO:0005506">
    <property type="term" value="F:iron ion binding"/>
    <property type="evidence" value="ECO:0007669"/>
    <property type="project" value="InterPro"/>
</dbReference>
<comment type="subcellular location">
    <subcellularLocation>
        <location evidence="4">Endoplasmic reticulum membrane</location>
        <topology evidence="4">Peripheral membrane protein</topology>
    </subcellularLocation>
    <subcellularLocation>
        <location evidence="3">Microsome membrane</location>
        <topology evidence="3">Peripheral membrane protein</topology>
    </subcellularLocation>
</comment>
<evidence type="ECO:0000256" key="11">
    <source>
        <dbReference type="ARBA" id="ARBA00023004"/>
    </source>
</evidence>
<dbReference type="Proteomes" id="UP001231518">
    <property type="component" value="Chromosome 24"/>
</dbReference>
<keyword evidence="7 14" id="KW-0479">Metal-binding</keyword>
<dbReference type="PROSITE" id="PS00086">
    <property type="entry name" value="CYTOCHROME_P450"/>
    <property type="match status" value="1"/>
</dbReference>
<accession>A0AAD7YGS0</accession>
<organism evidence="17 18">
    <name type="scientific">Mythimna separata</name>
    <name type="common">Oriental armyworm</name>
    <name type="synonym">Pseudaletia separata</name>
    <dbReference type="NCBI Taxonomy" id="271217"/>
    <lineage>
        <taxon>Eukaryota</taxon>
        <taxon>Metazoa</taxon>
        <taxon>Ecdysozoa</taxon>
        <taxon>Arthropoda</taxon>
        <taxon>Hexapoda</taxon>
        <taxon>Insecta</taxon>
        <taxon>Pterygota</taxon>
        <taxon>Neoptera</taxon>
        <taxon>Endopterygota</taxon>
        <taxon>Lepidoptera</taxon>
        <taxon>Glossata</taxon>
        <taxon>Ditrysia</taxon>
        <taxon>Noctuoidea</taxon>
        <taxon>Noctuidae</taxon>
        <taxon>Noctuinae</taxon>
        <taxon>Hadenini</taxon>
        <taxon>Mythimna</taxon>
    </lineage>
</organism>
<evidence type="ECO:0000256" key="16">
    <source>
        <dbReference type="SAM" id="SignalP"/>
    </source>
</evidence>
<dbReference type="GO" id="GO:0004497">
    <property type="term" value="F:monooxygenase activity"/>
    <property type="evidence" value="ECO:0007669"/>
    <property type="project" value="UniProtKB-KW"/>
</dbReference>
<dbReference type="GO" id="GO:0005789">
    <property type="term" value="C:endoplasmic reticulum membrane"/>
    <property type="evidence" value="ECO:0007669"/>
    <property type="project" value="UniProtKB-SubCell"/>
</dbReference>